<dbReference type="InterPro" id="IPR007197">
    <property type="entry name" value="rSAM"/>
</dbReference>
<dbReference type="PANTHER" id="PTHR43273:SF3">
    <property type="entry name" value="ANAEROBIC SULFATASE-MATURATING ENZYME HOMOLOG ASLB-RELATED"/>
    <property type="match status" value="1"/>
</dbReference>
<dbReference type="eggNOG" id="COG0641">
    <property type="taxonomic scope" value="Bacteria"/>
</dbReference>
<gene>
    <name evidence="8" type="ORF">PGRAT_27765</name>
</gene>
<evidence type="ECO:0000256" key="6">
    <source>
        <dbReference type="ARBA" id="ARBA00023601"/>
    </source>
</evidence>
<dbReference type="InterPro" id="IPR013785">
    <property type="entry name" value="Aldolase_TIM"/>
</dbReference>
<dbReference type="InterPro" id="IPR023885">
    <property type="entry name" value="4Fe4S-binding_SPASM_dom"/>
</dbReference>
<dbReference type="SUPFAM" id="SSF102114">
    <property type="entry name" value="Radical SAM enzymes"/>
    <property type="match status" value="1"/>
</dbReference>
<evidence type="ECO:0000256" key="4">
    <source>
        <dbReference type="ARBA" id="ARBA00023004"/>
    </source>
</evidence>
<feature type="domain" description="Radical SAM core" evidence="7">
    <location>
        <begin position="1"/>
        <end position="208"/>
    </location>
</feature>
<dbReference type="Pfam" id="PF04055">
    <property type="entry name" value="Radical_SAM"/>
    <property type="match status" value="1"/>
</dbReference>
<dbReference type="SFLD" id="SFLDG01067">
    <property type="entry name" value="SPASM/twitch_domain_containing"/>
    <property type="match status" value="1"/>
</dbReference>
<dbReference type="SFLD" id="SFLDG01386">
    <property type="entry name" value="main_SPASM_domain-containing"/>
    <property type="match status" value="1"/>
</dbReference>
<dbReference type="EMBL" id="CP009287">
    <property type="protein sequence ID" value="AIQ70985.1"/>
    <property type="molecule type" value="Genomic_DNA"/>
</dbReference>
<keyword evidence="5" id="KW-0411">Iron-sulfur</keyword>
<dbReference type="Proteomes" id="UP000029500">
    <property type="component" value="Chromosome"/>
</dbReference>
<dbReference type="AlphaFoldDB" id="A0A089MF38"/>
<dbReference type="KEGG" id="pgm:PGRAT_27765"/>
<evidence type="ECO:0000259" key="7">
    <source>
        <dbReference type="PROSITE" id="PS51918"/>
    </source>
</evidence>
<evidence type="ECO:0000256" key="5">
    <source>
        <dbReference type="ARBA" id="ARBA00023014"/>
    </source>
</evidence>
<evidence type="ECO:0000256" key="2">
    <source>
        <dbReference type="ARBA" id="ARBA00022691"/>
    </source>
</evidence>
<comment type="similarity">
    <text evidence="6">Belongs to the radical SAM superfamily. Anaerobic sulfatase-maturating enzyme family.</text>
</comment>
<dbReference type="Gene3D" id="3.20.20.70">
    <property type="entry name" value="Aldolase class I"/>
    <property type="match status" value="1"/>
</dbReference>
<evidence type="ECO:0000256" key="1">
    <source>
        <dbReference type="ARBA" id="ARBA00001966"/>
    </source>
</evidence>
<comment type="cofactor">
    <cofactor evidence="1">
        <name>[4Fe-4S] cluster</name>
        <dbReference type="ChEBI" id="CHEBI:49883"/>
    </cofactor>
</comment>
<dbReference type="PANTHER" id="PTHR43273">
    <property type="entry name" value="ANAEROBIC SULFATASE-MATURATING ENZYME HOMOLOG ASLB-RELATED"/>
    <property type="match status" value="1"/>
</dbReference>
<dbReference type="InterPro" id="IPR058240">
    <property type="entry name" value="rSAM_sf"/>
</dbReference>
<reference evidence="8 9" key="1">
    <citation type="submission" date="2014-08" db="EMBL/GenBank/DDBJ databases">
        <title>Comparative genomics of the Paenibacillus odorifer group.</title>
        <authorList>
            <person name="den Bakker H.C."/>
            <person name="Tsai Y.-C."/>
            <person name="Martin N."/>
            <person name="Korlach J."/>
            <person name="Wiedmann M."/>
        </authorList>
    </citation>
    <scope>NUCLEOTIDE SEQUENCE [LARGE SCALE GENOMIC DNA]</scope>
    <source>
        <strain evidence="8 9">DSM 15220</strain>
    </source>
</reference>
<name>A0A089MF38_9BACL</name>
<sequence length="343" mass="39034">MNVTIFFTRDCNLRCSYCYEGEKNTSEISHETLDRISCFVSEHMRKVGDHDLTIVTHGGEPLLVHTKIQSFIKQIKEKIPQTKFSITTNGTIMNDSILELLSEEYDNISISIDGTKEAHDKNRVYKNQLGSFELVKKNALRLLDKRPDTVARMTVNSSNVSDLYQGVMELIEMGFTNIMPTPDEFDSKWNEQSLEIFLTQCKRITAYLYSNKDLHSMPDVGFINDAPMKTRNSVCDGGIETLTIDVNGDIYPCIIVNGIKEFCIGSVLDGIDEKKLKMIHAEDHQEIEECIGCERYHYCTTTRCKIINKVKTGDFNLPSGTQCCIEHIFVQSALYSEEVIKAF</sequence>
<dbReference type="InterPro" id="IPR023867">
    <property type="entry name" value="Sulphatase_maturase_rSAM"/>
</dbReference>
<dbReference type="CDD" id="cd01335">
    <property type="entry name" value="Radical_SAM"/>
    <property type="match status" value="1"/>
</dbReference>
<dbReference type="PROSITE" id="PS51918">
    <property type="entry name" value="RADICAL_SAM"/>
    <property type="match status" value="1"/>
</dbReference>
<dbReference type="NCBIfam" id="TIGR04085">
    <property type="entry name" value="rSAM_more_4Fe4S"/>
    <property type="match status" value="1"/>
</dbReference>
<keyword evidence="9" id="KW-1185">Reference proteome</keyword>
<dbReference type="GO" id="GO:0051536">
    <property type="term" value="F:iron-sulfur cluster binding"/>
    <property type="evidence" value="ECO:0007669"/>
    <property type="project" value="UniProtKB-KW"/>
</dbReference>
<accession>A0A089MF38</accession>
<dbReference type="SFLD" id="SFLDS00029">
    <property type="entry name" value="Radical_SAM"/>
    <property type="match status" value="1"/>
</dbReference>
<evidence type="ECO:0000313" key="8">
    <source>
        <dbReference type="EMBL" id="AIQ70985.1"/>
    </source>
</evidence>
<dbReference type="RefSeq" id="WP_025706103.1">
    <property type="nucleotide sequence ID" value="NZ_CP009287.1"/>
</dbReference>
<organism evidence="8 9">
    <name type="scientific">Paenibacillus graminis</name>
    <dbReference type="NCBI Taxonomy" id="189425"/>
    <lineage>
        <taxon>Bacteria</taxon>
        <taxon>Bacillati</taxon>
        <taxon>Bacillota</taxon>
        <taxon>Bacilli</taxon>
        <taxon>Bacillales</taxon>
        <taxon>Paenibacillaceae</taxon>
        <taxon>Paenibacillus</taxon>
    </lineage>
</organism>
<dbReference type="GO" id="GO:0046872">
    <property type="term" value="F:metal ion binding"/>
    <property type="evidence" value="ECO:0007669"/>
    <property type="project" value="UniProtKB-KW"/>
</dbReference>
<keyword evidence="4" id="KW-0408">Iron</keyword>
<dbReference type="SFLD" id="SFLDG01384">
    <property type="entry name" value="thioether_bond_formation_requi"/>
    <property type="match status" value="1"/>
</dbReference>
<evidence type="ECO:0000256" key="3">
    <source>
        <dbReference type="ARBA" id="ARBA00022723"/>
    </source>
</evidence>
<evidence type="ECO:0000313" key="9">
    <source>
        <dbReference type="Proteomes" id="UP000029500"/>
    </source>
</evidence>
<dbReference type="HOGENOM" id="CLU_009273_3_0_9"/>
<dbReference type="STRING" id="189425.PGRAT_27765"/>
<protein>
    <submittedName>
        <fullName evidence="8">Heme biosynthesis protein</fullName>
    </submittedName>
</protein>
<keyword evidence="2" id="KW-0949">S-adenosyl-L-methionine</keyword>
<dbReference type="OrthoDB" id="9808591at2"/>
<dbReference type="GO" id="GO:0016491">
    <property type="term" value="F:oxidoreductase activity"/>
    <property type="evidence" value="ECO:0007669"/>
    <property type="project" value="InterPro"/>
</dbReference>
<proteinExistence type="inferred from homology"/>
<keyword evidence="3" id="KW-0479">Metal-binding</keyword>